<dbReference type="Gene3D" id="3.40.50.300">
    <property type="entry name" value="P-loop containing nucleotide triphosphate hydrolases"/>
    <property type="match status" value="1"/>
</dbReference>
<feature type="region of interest" description="Disordered" evidence="11">
    <location>
        <begin position="363"/>
        <end position="448"/>
    </location>
</feature>
<evidence type="ECO:0000256" key="4">
    <source>
        <dbReference type="ARBA" id="ARBA00022692"/>
    </source>
</evidence>
<evidence type="ECO:0000256" key="5">
    <source>
        <dbReference type="ARBA" id="ARBA00022968"/>
    </source>
</evidence>
<comment type="similarity">
    <text evidence="2">Belongs to the sulfotransferase 3 family.</text>
</comment>
<dbReference type="GO" id="GO:0008146">
    <property type="term" value="F:sulfotransferase activity"/>
    <property type="evidence" value="ECO:0007669"/>
    <property type="project" value="InterPro"/>
</dbReference>
<keyword evidence="3" id="KW-0808">Transferase</keyword>
<proteinExistence type="inferred from homology"/>
<protein>
    <recommendedName>
        <fullName evidence="10">Uronyl 2-sulfotransferase</fullName>
    </recommendedName>
</protein>
<dbReference type="GO" id="GO:0000139">
    <property type="term" value="C:Golgi membrane"/>
    <property type="evidence" value="ECO:0007669"/>
    <property type="project" value="UniProtKB-SubCell"/>
</dbReference>
<evidence type="ECO:0000313" key="12">
    <source>
        <dbReference type="Proteomes" id="UP001318040"/>
    </source>
</evidence>
<dbReference type="PANTHER" id="PTHR12129">
    <property type="entry name" value="HEPARAN SULFATE 2-O-SULFOTRANSFERASE"/>
    <property type="match status" value="1"/>
</dbReference>
<reference evidence="13" key="1">
    <citation type="submission" date="2025-08" db="UniProtKB">
        <authorList>
            <consortium name="RefSeq"/>
        </authorList>
    </citation>
    <scope>IDENTIFICATION</scope>
    <source>
        <tissue evidence="13">Sperm</tissue>
    </source>
</reference>
<dbReference type="InterPro" id="IPR007734">
    <property type="entry name" value="Heparan_SO4_2-O-STrfase"/>
</dbReference>
<dbReference type="Proteomes" id="UP001318040">
    <property type="component" value="Chromosome 49"/>
</dbReference>
<evidence type="ECO:0000256" key="3">
    <source>
        <dbReference type="ARBA" id="ARBA00022679"/>
    </source>
</evidence>
<sequence length="448" mass="50316">MWVVGKFGPRNYMACLGLLMLLSAARILIHLGGGGVSRFLGNSSRLEYDFPSRPKVLPFPSQLVYNRVGKCGSRTVVQLLRVLSARQGFNLLTSEIHNKTRLGRMEQLELIKNVSGLENPFLFTRHVHFLDFTRYGVEQPAYINIIRDPISRFLSSYFFRRFGDWRSEQIHLVRTPGMKDEERFLSVNDCILKNYPECTNPRLFYIVPYFCGQDPRCRVPSSWALKRAKDNVVQYYLLVGILEELEDTLLVLERLLPHYFSDALKIYSDPDYFGLGNGTSSLKKQLPSRRALQVLYQRLGYEYDFYYFVRDQFHLLKRKLGLRVPRRPRPQDVTLPPGATRLFADETAAVAVGGTAAATAAAVGGGGGEAATGEVAAKEKAAAPEAPAHEGQDSARESGGVGEGTGSRTPPVAQRALVLRTLNEEGGEEGDTNVDVDVSQWLRENYRR</sequence>
<evidence type="ECO:0000256" key="2">
    <source>
        <dbReference type="ARBA" id="ARBA00010569"/>
    </source>
</evidence>
<evidence type="ECO:0000256" key="6">
    <source>
        <dbReference type="ARBA" id="ARBA00022989"/>
    </source>
</evidence>
<evidence type="ECO:0000256" key="10">
    <source>
        <dbReference type="ARBA" id="ARBA00071728"/>
    </source>
</evidence>
<keyword evidence="5" id="KW-0735">Signal-anchor</keyword>
<feature type="compositionally biased region" description="Acidic residues" evidence="11">
    <location>
        <begin position="425"/>
        <end position="434"/>
    </location>
</feature>
<keyword evidence="8" id="KW-0472">Membrane</keyword>
<dbReference type="FunFam" id="3.40.50.300:FF:000580">
    <property type="entry name" value="uronyl 2-sulfotransferase"/>
    <property type="match status" value="1"/>
</dbReference>
<name>A0AAJ7U2P3_PETMA</name>
<dbReference type="GeneID" id="116953023"/>
<evidence type="ECO:0000256" key="7">
    <source>
        <dbReference type="ARBA" id="ARBA00023034"/>
    </source>
</evidence>
<dbReference type="KEGG" id="pmrn:116953023"/>
<keyword evidence="12" id="KW-1185">Reference proteome</keyword>
<keyword evidence="7" id="KW-0333">Golgi apparatus</keyword>
<dbReference type="RefSeq" id="XP_032828731.1">
    <property type="nucleotide sequence ID" value="XM_032972840.1"/>
</dbReference>
<evidence type="ECO:0000313" key="13">
    <source>
        <dbReference type="RefSeq" id="XP_032828731.1"/>
    </source>
</evidence>
<evidence type="ECO:0000256" key="8">
    <source>
        <dbReference type="ARBA" id="ARBA00023136"/>
    </source>
</evidence>
<accession>A0AAJ7U2P3</accession>
<organism evidence="12 13">
    <name type="scientific">Petromyzon marinus</name>
    <name type="common">Sea lamprey</name>
    <dbReference type="NCBI Taxonomy" id="7757"/>
    <lineage>
        <taxon>Eukaryota</taxon>
        <taxon>Metazoa</taxon>
        <taxon>Chordata</taxon>
        <taxon>Craniata</taxon>
        <taxon>Vertebrata</taxon>
        <taxon>Cyclostomata</taxon>
        <taxon>Hyperoartia</taxon>
        <taxon>Petromyzontiformes</taxon>
        <taxon>Petromyzontidae</taxon>
        <taxon>Petromyzon</taxon>
    </lineage>
</organism>
<dbReference type="Pfam" id="PF03567">
    <property type="entry name" value="Sulfotransfer_2"/>
    <property type="match status" value="1"/>
</dbReference>
<keyword evidence="4" id="KW-0812">Transmembrane</keyword>
<feature type="compositionally biased region" description="Basic and acidic residues" evidence="11">
    <location>
        <begin position="376"/>
        <end position="396"/>
    </location>
</feature>
<dbReference type="SUPFAM" id="SSF52540">
    <property type="entry name" value="P-loop containing nucleoside triphosphate hydrolases"/>
    <property type="match status" value="1"/>
</dbReference>
<dbReference type="CTD" id="10090"/>
<evidence type="ECO:0000256" key="11">
    <source>
        <dbReference type="SAM" id="MobiDB-lite"/>
    </source>
</evidence>
<evidence type="ECO:0000256" key="9">
    <source>
        <dbReference type="ARBA" id="ARBA00023180"/>
    </source>
</evidence>
<gene>
    <name evidence="13" type="primary">UST</name>
</gene>
<evidence type="ECO:0000256" key="1">
    <source>
        <dbReference type="ARBA" id="ARBA00004323"/>
    </source>
</evidence>
<dbReference type="AlphaFoldDB" id="A0AAJ7U2P3"/>
<comment type="subcellular location">
    <subcellularLocation>
        <location evidence="1">Golgi apparatus membrane</location>
        <topology evidence="1">Single-pass type II membrane protein</topology>
    </subcellularLocation>
</comment>
<dbReference type="InterPro" id="IPR005331">
    <property type="entry name" value="Sulfotransferase"/>
</dbReference>
<keyword evidence="6" id="KW-1133">Transmembrane helix</keyword>
<dbReference type="InterPro" id="IPR027417">
    <property type="entry name" value="P-loop_NTPase"/>
</dbReference>
<keyword evidence="9" id="KW-0325">Glycoprotein</keyword>
<dbReference type="PANTHER" id="PTHR12129:SF15">
    <property type="entry name" value="URONYL 2-SULFOTRANSFERASE"/>
    <property type="match status" value="1"/>
</dbReference>